<gene>
    <name evidence="1" type="ORF">SSLN_LOCUS7673</name>
</gene>
<evidence type="ECO:0000313" key="2">
    <source>
        <dbReference type="Proteomes" id="UP000275846"/>
    </source>
</evidence>
<name>A0A183STX5_SCHSO</name>
<evidence type="ECO:0000313" key="1">
    <source>
        <dbReference type="EMBL" id="VDL94058.1"/>
    </source>
</evidence>
<accession>A0A183STX5</accession>
<keyword evidence="2" id="KW-1185">Reference proteome</keyword>
<dbReference type="Proteomes" id="UP000275846">
    <property type="component" value="Unassembled WGS sequence"/>
</dbReference>
<dbReference type="AlphaFoldDB" id="A0A183STX5"/>
<protein>
    <submittedName>
        <fullName evidence="3">SANT domain-containing protein</fullName>
    </submittedName>
</protein>
<organism evidence="3">
    <name type="scientific">Schistocephalus solidus</name>
    <name type="common">Tapeworm</name>
    <dbReference type="NCBI Taxonomy" id="70667"/>
    <lineage>
        <taxon>Eukaryota</taxon>
        <taxon>Metazoa</taxon>
        <taxon>Spiralia</taxon>
        <taxon>Lophotrochozoa</taxon>
        <taxon>Platyhelminthes</taxon>
        <taxon>Cestoda</taxon>
        <taxon>Eucestoda</taxon>
        <taxon>Diphyllobothriidea</taxon>
        <taxon>Diphyllobothriidae</taxon>
        <taxon>Schistocephalus</taxon>
    </lineage>
</organism>
<dbReference type="OrthoDB" id="515799at2759"/>
<dbReference type="WBParaSite" id="SSLN_0000796301-mRNA-1">
    <property type="protein sequence ID" value="SSLN_0000796301-mRNA-1"/>
    <property type="gene ID" value="SSLN_0000796301"/>
</dbReference>
<dbReference type="EMBL" id="UYSU01034253">
    <property type="protein sequence ID" value="VDL94058.1"/>
    <property type="molecule type" value="Genomic_DNA"/>
</dbReference>
<sequence length="687" mass="74463">MKTRSASIEPPNIAAGVKARRLARIASPFYRPTDSQTLSTQPANEISEIKAPPALSTLGHISVSSINTDKPEINEQPAKGRQTSGSKFLKDSWTADDRRLFFQGIRLYGRNFTELTRFIRSRGHRGTPGCDTLLTPNCAQPSIADSLPTPIGSAHNVQNMASGPPSTAGCSMAPLGGQPSSLPSSLPGAPAFPLQDLNAAAGGRTRDQVRLFYQQTWHKLRRYIKYPDGVPQHVREVYALVNWSIMRSRIKKVQVVNAPVAAFNWYPTHTWGSSKFGFFPAATPGATVGAGELNEVQLEEVGAGYTFFWSGQPKAEQSDAGVAFAICNYIVGRLPCLPHGLNDRLMNLRLPLRGDKFATNISAYAPPMTSSDTTKDKFYEDLHALLATVPKADALIALVTSTPASGQTTLPGKECWVLTVAVAVTVVNAPVAASSWHQTLICGSSSLSSAQRPQPVAKPVCSLPFFSLPPPIVLPVLSPFPVSLLTPSVLLPTLPLSSSQSTPLLPLSPPLFPLPLPSLSLSPYGQKSSTMMVTAITYQCSVRREYPVAQSLRRSPYRCKQDSLLRKSPHCTAMAEEDTGRLDDPQDRGNLRAVYGPPVKEAAPLRSGGGTTLLTEKTQFWNHWVEHFRSLLYQPSTIADAAIDRMLEVETNANLDLLPSLQETIRLVQKLSNGKAPGSDSIPVKIY</sequence>
<reference evidence="3" key="1">
    <citation type="submission" date="2016-06" db="UniProtKB">
        <authorList>
            <consortium name="WormBaseParasite"/>
        </authorList>
    </citation>
    <scope>IDENTIFICATION</scope>
</reference>
<evidence type="ECO:0000313" key="3">
    <source>
        <dbReference type="WBParaSite" id="SSLN_0000796301-mRNA-1"/>
    </source>
</evidence>
<proteinExistence type="predicted"/>
<dbReference type="STRING" id="70667.A0A183STX5"/>
<reference evidence="1 2" key="2">
    <citation type="submission" date="2018-11" db="EMBL/GenBank/DDBJ databases">
        <authorList>
            <consortium name="Pathogen Informatics"/>
        </authorList>
    </citation>
    <scope>NUCLEOTIDE SEQUENCE [LARGE SCALE GENOMIC DNA]</scope>
    <source>
        <strain evidence="1 2">NST_G2</strain>
    </source>
</reference>